<evidence type="ECO:0000313" key="1">
    <source>
        <dbReference type="EMBL" id="OGD78886.1"/>
    </source>
</evidence>
<gene>
    <name evidence="1" type="ORF">A2368_01645</name>
</gene>
<proteinExistence type="predicted"/>
<protein>
    <submittedName>
        <fullName evidence="1">Uncharacterized protein</fullName>
    </submittedName>
</protein>
<comment type="caution">
    <text evidence="1">The sequence shown here is derived from an EMBL/GenBank/DDBJ whole genome shotgun (WGS) entry which is preliminary data.</text>
</comment>
<organism evidence="1 2">
    <name type="scientific">Candidatus Collierbacteria bacterium RIFOXYB1_FULL_49_13</name>
    <dbReference type="NCBI Taxonomy" id="1817728"/>
    <lineage>
        <taxon>Bacteria</taxon>
        <taxon>Candidatus Collieribacteriota</taxon>
    </lineage>
</organism>
<dbReference type="Proteomes" id="UP000176682">
    <property type="component" value="Unassembled WGS sequence"/>
</dbReference>
<name>A0A1F5FGZ1_9BACT</name>
<sequence>MFEKQVKEIQNNFGLLARDIALVKPKRKLVVLPLFLKLTILAFDIVVDNEARQIARLPLDNEARAENRINRTRRFWESGELDERRVQVVGYFAQSIKGSKRKD</sequence>
<evidence type="ECO:0000313" key="2">
    <source>
        <dbReference type="Proteomes" id="UP000176682"/>
    </source>
</evidence>
<accession>A0A1F5FGZ1</accession>
<reference evidence="1 2" key="1">
    <citation type="journal article" date="2016" name="Nat. Commun.">
        <title>Thousands of microbial genomes shed light on interconnected biogeochemical processes in an aquifer system.</title>
        <authorList>
            <person name="Anantharaman K."/>
            <person name="Brown C.T."/>
            <person name="Hug L.A."/>
            <person name="Sharon I."/>
            <person name="Castelle C.J."/>
            <person name="Probst A.J."/>
            <person name="Thomas B.C."/>
            <person name="Singh A."/>
            <person name="Wilkins M.J."/>
            <person name="Karaoz U."/>
            <person name="Brodie E.L."/>
            <person name="Williams K.H."/>
            <person name="Hubbard S.S."/>
            <person name="Banfield J.F."/>
        </authorList>
    </citation>
    <scope>NUCLEOTIDE SEQUENCE [LARGE SCALE GENOMIC DNA]</scope>
</reference>
<dbReference type="AlphaFoldDB" id="A0A1F5FGZ1"/>
<dbReference type="EMBL" id="MFAM01000032">
    <property type="protein sequence ID" value="OGD78886.1"/>
    <property type="molecule type" value="Genomic_DNA"/>
</dbReference>